<dbReference type="Proteomes" id="UP000652681">
    <property type="component" value="Unassembled WGS sequence"/>
</dbReference>
<keyword evidence="7" id="KW-1185">Reference proteome</keyword>
<dbReference type="AlphaFoldDB" id="A0A8J6P494"/>
<dbReference type="Gene3D" id="3.40.1280.10">
    <property type="match status" value="1"/>
</dbReference>
<evidence type="ECO:0000259" key="5">
    <source>
        <dbReference type="Pfam" id="PF22435"/>
    </source>
</evidence>
<dbReference type="GO" id="GO:0003723">
    <property type="term" value="F:RNA binding"/>
    <property type="evidence" value="ECO:0007669"/>
    <property type="project" value="InterPro"/>
</dbReference>
<dbReference type="RefSeq" id="WP_394366335.1">
    <property type="nucleotide sequence ID" value="NZ_JACVEL010000001.1"/>
</dbReference>
<dbReference type="InterPro" id="IPR029064">
    <property type="entry name" value="Ribosomal_eL30-like_sf"/>
</dbReference>
<dbReference type="InterPro" id="IPR029028">
    <property type="entry name" value="Alpha/beta_knot_MTases"/>
</dbReference>
<dbReference type="SUPFAM" id="SSF55315">
    <property type="entry name" value="L30e-like"/>
    <property type="match status" value="1"/>
</dbReference>
<dbReference type="EMBL" id="JACVEL010000001">
    <property type="protein sequence ID" value="MBC9811254.1"/>
    <property type="molecule type" value="Genomic_DNA"/>
</dbReference>
<evidence type="ECO:0000313" key="6">
    <source>
        <dbReference type="EMBL" id="MBC9811254.1"/>
    </source>
</evidence>
<feature type="domain" description="tRNA/rRNA methyltransferase SpoU type" evidence="4">
    <location>
        <begin position="101"/>
        <end position="235"/>
    </location>
</feature>
<dbReference type="InterPro" id="IPR029026">
    <property type="entry name" value="tRNA_m1G_MTases_N"/>
</dbReference>
<dbReference type="Gene3D" id="3.30.1330.30">
    <property type="match status" value="1"/>
</dbReference>
<dbReference type="InterPro" id="IPR001537">
    <property type="entry name" value="SpoU_MeTrfase"/>
</dbReference>
<dbReference type="Pfam" id="PF22435">
    <property type="entry name" value="MRM3-like_sub_bind"/>
    <property type="match status" value="1"/>
</dbReference>
<comment type="similarity">
    <text evidence="1">Belongs to the class IV-like SAM-binding methyltransferase superfamily. RNA methyltransferase TrmH family.</text>
</comment>
<evidence type="ECO:0000313" key="7">
    <source>
        <dbReference type="Proteomes" id="UP000652681"/>
    </source>
</evidence>
<dbReference type="GO" id="GO:0032259">
    <property type="term" value="P:methylation"/>
    <property type="evidence" value="ECO:0007669"/>
    <property type="project" value="UniProtKB-KW"/>
</dbReference>
<proteinExistence type="inferred from homology"/>
<dbReference type="InterPro" id="IPR051259">
    <property type="entry name" value="rRNA_Methyltransferase"/>
</dbReference>
<accession>A0A8J6P494</accession>
<dbReference type="Pfam" id="PF00588">
    <property type="entry name" value="SpoU_methylase"/>
    <property type="match status" value="1"/>
</dbReference>
<sequence>MNALSQNKIKQIRCLQQKKCRDEHDLFVVEGEKMVAEVLMTASEHVEFCVSTADFYSEYAKGVEWYQCDEETLKRCSSLKTPNKVIAVVRKMAFPDTRTSFLLALDEVQDPGNMGTIMRLADWFGVKKIICSRTTVDVYNPKVIQASMGAFLRVQVEYTDLKPYFQKTQLPVFGALLEGENIYKTTVQPEGILLMGNEGNGISEELRSFISHPVSIPKRGGAESLNVSIATGILLSEFFRNA</sequence>
<protein>
    <submittedName>
        <fullName evidence="6">RNA methyltransferase</fullName>
    </submittedName>
</protein>
<comment type="caution">
    <text evidence="6">The sequence shown here is derived from an EMBL/GenBank/DDBJ whole genome shotgun (WGS) entry which is preliminary data.</text>
</comment>
<gene>
    <name evidence="6" type="ORF">H9Y05_02085</name>
</gene>
<dbReference type="SUPFAM" id="SSF75217">
    <property type="entry name" value="alpha/beta knot"/>
    <property type="match status" value="1"/>
</dbReference>
<evidence type="ECO:0000259" key="4">
    <source>
        <dbReference type="Pfam" id="PF00588"/>
    </source>
</evidence>
<keyword evidence="3" id="KW-0808">Transferase</keyword>
<evidence type="ECO:0000256" key="3">
    <source>
        <dbReference type="ARBA" id="ARBA00022679"/>
    </source>
</evidence>
<dbReference type="GO" id="GO:0008173">
    <property type="term" value="F:RNA methyltransferase activity"/>
    <property type="evidence" value="ECO:0007669"/>
    <property type="project" value="InterPro"/>
</dbReference>
<keyword evidence="2 6" id="KW-0489">Methyltransferase</keyword>
<dbReference type="PANTHER" id="PTHR43191:SF2">
    <property type="entry name" value="RRNA METHYLTRANSFERASE 3, MITOCHONDRIAL"/>
    <property type="match status" value="1"/>
</dbReference>
<dbReference type="InterPro" id="IPR053888">
    <property type="entry name" value="MRM3-like_sub_bind"/>
</dbReference>
<dbReference type="GO" id="GO:0006396">
    <property type="term" value="P:RNA processing"/>
    <property type="evidence" value="ECO:0007669"/>
    <property type="project" value="InterPro"/>
</dbReference>
<dbReference type="PANTHER" id="PTHR43191">
    <property type="entry name" value="RRNA METHYLTRANSFERASE 3"/>
    <property type="match status" value="1"/>
</dbReference>
<name>A0A8J6P494_9FLAO</name>
<feature type="domain" description="MRM3-like substrate binding" evidence="5">
    <location>
        <begin position="7"/>
        <end position="87"/>
    </location>
</feature>
<evidence type="ECO:0000256" key="1">
    <source>
        <dbReference type="ARBA" id="ARBA00007228"/>
    </source>
</evidence>
<evidence type="ECO:0000256" key="2">
    <source>
        <dbReference type="ARBA" id="ARBA00022603"/>
    </source>
</evidence>
<organism evidence="6 7">
    <name type="scientific">Taishania pollutisoli</name>
    <dbReference type="NCBI Taxonomy" id="2766479"/>
    <lineage>
        <taxon>Bacteria</taxon>
        <taxon>Pseudomonadati</taxon>
        <taxon>Bacteroidota</taxon>
        <taxon>Flavobacteriia</taxon>
        <taxon>Flavobacteriales</taxon>
        <taxon>Crocinitomicaceae</taxon>
        <taxon>Taishania</taxon>
    </lineage>
</organism>
<reference evidence="6" key="1">
    <citation type="submission" date="2020-09" db="EMBL/GenBank/DDBJ databases">
        <title>Taishania pollutisoli gen. nov., sp. nov., Isolated from Tetrabromobisphenol A-Contaminated Soil.</title>
        <authorList>
            <person name="Chen Q."/>
        </authorList>
    </citation>
    <scope>NUCLEOTIDE SEQUENCE</scope>
    <source>
        <strain evidence="6">CZZ-1</strain>
    </source>
</reference>
<dbReference type="CDD" id="cd18109">
    <property type="entry name" value="SpoU-like_RNA-MTase"/>
    <property type="match status" value="1"/>
</dbReference>